<dbReference type="PANTHER" id="PTHR32060:SF30">
    <property type="entry name" value="CARBOXY-TERMINAL PROCESSING PROTEASE CTPA"/>
    <property type="match status" value="1"/>
</dbReference>
<dbReference type="GO" id="GO:0006508">
    <property type="term" value="P:proteolysis"/>
    <property type="evidence" value="ECO:0007669"/>
    <property type="project" value="UniProtKB-KW"/>
</dbReference>
<dbReference type="STRING" id="383372.Rcas_2135"/>
<dbReference type="InterPro" id="IPR005151">
    <property type="entry name" value="Tail-specific_protease"/>
</dbReference>
<dbReference type="Pfam" id="PF03572">
    <property type="entry name" value="Peptidase_S41"/>
    <property type="match status" value="1"/>
</dbReference>
<evidence type="ECO:0000313" key="8">
    <source>
        <dbReference type="Proteomes" id="UP000000263"/>
    </source>
</evidence>
<dbReference type="Proteomes" id="UP000000263">
    <property type="component" value="Chromosome"/>
</dbReference>
<dbReference type="GO" id="GO:0030288">
    <property type="term" value="C:outer membrane-bounded periplasmic space"/>
    <property type="evidence" value="ECO:0007669"/>
    <property type="project" value="TreeGrafter"/>
</dbReference>
<keyword evidence="4 5" id="KW-0720">Serine protease</keyword>
<dbReference type="CDD" id="cd06782">
    <property type="entry name" value="cpPDZ_CPP-like"/>
    <property type="match status" value="1"/>
</dbReference>
<sequence>MAFRFRFLRRLAAASLFLLAGFAGGWVSATIFADSISLTRLVPAIGPGLVANQETPPSLRQQFRVFWEVWNLVETEFYQRDKINHTRMIRGAITGMLASLDDPYTVYQEPELASQTNEHMQGRMGGIGTYLRITDGRAFLYKPIKGAPAEAAGLKQDDEIVAIDGEPVAPMIAGLDVNEAAVKVASKIRGQAGTQVRLTIRRQPDDQVFDITLTRADIVVPGVEAQLVDGGIAYIRIIEFKANTVPEFDQALRELLPQAPNGIVLDMRNNPGGFLDQARAVLGRLYNGVALYEQNSKGEITEIRTVGGDIRAFDVPIVVLVNGSSASASEIVAGALRDSRPNVTLIGEKTFGKGSVQNIYHLSDGSSARITFAHWLTPARTEIDKVGITPQYVIPYAEDPATQTLCVGDRQPPPGATTCADNQLFYAIRLLRTGEAPPSMPAAAR</sequence>
<dbReference type="GO" id="GO:0007165">
    <property type="term" value="P:signal transduction"/>
    <property type="evidence" value="ECO:0007669"/>
    <property type="project" value="TreeGrafter"/>
</dbReference>
<reference evidence="7 8" key="1">
    <citation type="submission" date="2007-08" db="EMBL/GenBank/DDBJ databases">
        <title>Complete sequence of Roseiflexus castenholzii DSM 13941.</title>
        <authorList>
            <consortium name="US DOE Joint Genome Institute"/>
            <person name="Copeland A."/>
            <person name="Lucas S."/>
            <person name="Lapidus A."/>
            <person name="Barry K."/>
            <person name="Glavina del Rio T."/>
            <person name="Dalin E."/>
            <person name="Tice H."/>
            <person name="Pitluck S."/>
            <person name="Thompson L.S."/>
            <person name="Brettin T."/>
            <person name="Bruce D."/>
            <person name="Detter J.C."/>
            <person name="Han C."/>
            <person name="Tapia R."/>
            <person name="Schmutz J."/>
            <person name="Larimer F."/>
            <person name="Land M."/>
            <person name="Hauser L."/>
            <person name="Kyrpides N."/>
            <person name="Mikhailova N."/>
            <person name="Bryant D.A."/>
            <person name="Hanada S."/>
            <person name="Tsukatani Y."/>
            <person name="Richardson P."/>
        </authorList>
    </citation>
    <scope>NUCLEOTIDE SEQUENCE [LARGE SCALE GENOMIC DNA]</scope>
    <source>
        <strain evidence="8">DSM 13941 / HLO8</strain>
    </source>
</reference>
<organism evidence="7 8">
    <name type="scientific">Roseiflexus castenholzii (strain DSM 13941 / HLO8)</name>
    <dbReference type="NCBI Taxonomy" id="383372"/>
    <lineage>
        <taxon>Bacteria</taxon>
        <taxon>Bacillati</taxon>
        <taxon>Chloroflexota</taxon>
        <taxon>Chloroflexia</taxon>
        <taxon>Chloroflexales</taxon>
        <taxon>Roseiflexineae</taxon>
        <taxon>Roseiflexaceae</taxon>
        <taxon>Roseiflexus</taxon>
    </lineage>
</organism>
<proteinExistence type="inferred from homology"/>
<dbReference type="Pfam" id="PF17820">
    <property type="entry name" value="PDZ_6"/>
    <property type="match status" value="1"/>
</dbReference>
<evidence type="ECO:0000259" key="6">
    <source>
        <dbReference type="PROSITE" id="PS50106"/>
    </source>
</evidence>
<evidence type="ECO:0000256" key="1">
    <source>
        <dbReference type="ARBA" id="ARBA00009179"/>
    </source>
</evidence>
<dbReference type="Pfam" id="PF22694">
    <property type="entry name" value="CtpB_N-like"/>
    <property type="match status" value="1"/>
</dbReference>
<dbReference type="InterPro" id="IPR036034">
    <property type="entry name" value="PDZ_sf"/>
</dbReference>
<dbReference type="InterPro" id="IPR055210">
    <property type="entry name" value="CtpA/B_N"/>
</dbReference>
<name>A7NL50_ROSCS</name>
<dbReference type="CDD" id="cd07560">
    <property type="entry name" value="Peptidase_S41_CPP"/>
    <property type="match status" value="1"/>
</dbReference>
<dbReference type="eggNOG" id="COG0793">
    <property type="taxonomic scope" value="Bacteria"/>
</dbReference>
<evidence type="ECO:0000256" key="5">
    <source>
        <dbReference type="RuleBase" id="RU004404"/>
    </source>
</evidence>
<gene>
    <name evidence="7" type="ordered locus">Rcas_2135</name>
</gene>
<dbReference type="Gene3D" id="3.90.226.10">
    <property type="entry name" value="2-enoyl-CoA Hydratase, Chain A, domain 1"/>
    <property type="match status" value="1"/>
</dbReference>
<evidence type="ECO:0000256" key="4">
    <source>
        <dbReference type="ARBA" id="ARBA00022825"/>
    </source>
</evidence>
<evidence type="ECO:0000313" key="7">
    <source>
        <dbReference type="EMBL" id="ABU58220.1"/>
    </source>
</evidence>
<dbReference type="PROSITE" id="PS50106">
    <property type="entry name" value="PDZ"/>
    <property type="match status" value="1"/>
</dbReference>
<dbReference type="OrthoDB" id="9812068at2"/>
<dbReference type="InterPro" id="IPR004447">
    <property type="entry name" value="Peptidase_S41A"/>
</dbReference>
<protein>
    <submittedName>
        <fullName evidence="7">Carboxyl-terminal protease</fullName>
        <ecNumber evidence="7">3.4.21.102</ecNumber>
    </submittedName>
</protein>
<keyword evidence="8" id="KW-1185">Reference proteome</keyword>
<dbReference type="KEGG" id="rca:Rcas_2135"/>
<dbReference type="SUPFAM" id="SSF50156">
    <property type="entry name" value="PDZ domain-like"/>
    <property type="match status" value="1"/>
</dbReference>
<evidence type="ECO:0000256" key="3">
    <source>
        <dbReference type="ARBA" id="ARBA00022801"/>
    </source>
</evidence>
<dbReference type="Gene3D" id="2.30.42.10">
    <property type="match status" value="1"/>
</dbReference>
<dbReference type="SMART" id="SM00245">
    <property type="entry name" value="TSPc"/>
    <property type="match status" value="1"/>
</dbReference>
<dbReference type="InterPro" id="IPR029045">
    <property type="entry name" value="ClpP/crotonase-like_dom_sf"/>
</dbReference>
<dbReference type="InterPro" id="IPR001478">
    <property type="entry name" value="PDZ"/>
</dbReference>
<dbReference type="GO" id="GO:0004252">
    <property type="term" value="F:serine-type endopeptidase activity"/>
    <property type="evidence" value="ECO:0007669"/>
    <property type="project" value="UniProtKB-EC"/>
</dbReference>
<dbReference type="HOGENOM" id="CLU_017295_3_2_0"/>
<dbReference type="SUPFAM" id="SSF52096">
    <property type="entry name" value="ClpP/crotonase"/>
    <property type="match status" value="1"/>
</dbReference>
<accession>A7NL50</accession>
<keyword evidence="3 5" id="KW-0378">Hydrolase</keyword>
<dbReference type="Gene3D" id="3.30.750.44">
    <property type="match status" value="1"/>
</dbReference>
<feature type="domain" description="PDZ" evidence="6">
    <location>
        <begin position="125"/>
        <end position="204"/>
    </location>
</feature>
<dbReference type="InterPro" id="IPR041489">
    <property type="entry name" value="PDZ_6"/>
</dbReference>
<comment type="similarity">
    <text evidence="1 5">Belongs to the peptidase S41A family.</text>
</comment>
<dbReference type="NCBIfam" id="TIGR00225">
    <property type="entry name" value="prc"/>
    <property type="match status" value="1"/>
</dbReference>
<dbReference type="RefSeq" id="WP_012120644.1">
    <property type="nucleotide sequence ID" value="NC_009767.1"/>
</dbReference>
<dbReference type="EC" id="3.4.21.102" evidence="7"/>
<dbReference type="PANTHER" id="PTHR32060">
    <property type="entry name" value="TAIL-SPECIFIC PROTEASE"/>
    <property type="match status" value="1"/>
</dbReference>
<dbReference type="EMBL" id="CP000804">
    <property type="protein sequence ID" value="ABU58220.1"/>
    <property type="molecule type" value="Genomic_DNA"/>
</dbReference>
<dbReference type="AlphaFoldDB" id="A7NL50"/>
<dbReference type="SMART" id="SM00228">
    <property type="entry name" value="PDZ"/>
    <property type="match status" value="1"/>
</dbReference>
<keyword evidence="2 5" id="KW-0645">Protease</keyword>
<evidence type="ECO:0000256" key="2">
    <source>
        <dbReference type="ARBA" id="ARBA00022670"/>
    </source>
</evidence>